<evidence type="ECO:0000313" key="11">
    <source>
        <dbReference type="Proteomes" id="UP001597347"/>
    </source>
</evidence>
<dbReference type="Gene3D" id="3.30.559.10">
    <property type="entry name" value="Chloramphenicol acetyltransferase-like domain"/>
    <property type="match status" value="1"/>
</dbReference>
<comment type="caution">
    <text evidence="10">The sequence shown here is derived from an EMBL/GenBank/DDBJ whole genome shotgun (WGS) entry which is preliminary data.</text>
</comment>
<evidence type="ECO:0000256" key="1">
    <source>
        <dbReference type="ARBA" id="ARBA00001938"/>
    </source>
</evidence>
<dbReference type="InterPro" id="IPR000089">
    <property type="entry name" value="Biotin_lipoyl"/>
</dbReference>
<dbReference type="EMBL" id="JBHUEA010000035">
    <property type="protein sequence ID" value="MFD1722973.1"/>
    <property type="molecule type" value="Genomic_DNA"/>
</dbReference>
<dbReference type="Gene3D" id="4.10.320.10">
    <property type="entry name" value="E3-binding domain"/>
    <property type="match status" value="1"/>
</dbReference>
<dbReference type="PANTHER" id="PTHR43178">
    <property type="entry name" value="DIHYDROLIPOAMIDE ACETYLTRANSFERASE COMPONENT OF PYRUVATE DEHYDROGENASE COMPLEX"/>
    <property type="match status" value="1"/>
</dbReference>
<dbReference type="EC" id="2.3.1.-" evidence="6"/>
<dbReference type="PROSITE" id="PS51826">
    <property type="entry name" value="PSBD"/>
    <property type="match status" value="1"/>
</dbReference>
<reference evidence="11" key="1">
    <citation type="journal article" date="2019" name="Int. J. Syst. Evol. Microbiol.">
        <title>The Global Catalogue of Microorganisms (GCM) 10K type strain sequencing project: providing services to taxonomists for standard genome sequencing and annotation.</title>
        <authorList>
            <consortium name="The Broad Institute Genomics Platform"/>
            <consortium name="The Broad Institute Genome Sequencing Center for Infectious Disease"/>
            <person name="Wu L."/>
            <person name="Ma J."/>
        </authorList>
    </citation>
    <scope>NUCLEOTIDE SEQUENCE [LARGE SCALE GENOMIC DNA]</scope>
    <source>
        <strain evidence="11">CGMCC 1.12471</strain>
    </source>
</reference>
<dbReference type="InterPro" id="IPR036625">
    <property type="entry name" value="E3-bd_dom_sf"/>
</dbReference>
<gene>
    <name evidence="10" type="primary">sucB</name>
    <name evidence="10" type="ORF">ACFSBI_15595</name>
</gene>
<dbReference type="SUPFAM" id="SSF47005">
    <property type="entry name" value="Peripheral subunit-binding domain of 2-oxo acid dehydrogenase complex"/>
    <property type="match status" value="1"/>
</dbReference>
<feature type="compositionally biased region" description="Low complexity" evidence="7">
    <location>
        <begin position="259"/>
        <end position="275"/>
    </location>
</feature>
<dbReference type="CDD" id="cd06849">
    <property type="entry name" value="lipoyl_domain"/>
    <property type="match status" value="1"/>
</dbReference>
<organism evidence="10 11">
    <name type="scientific">Amnibacterium endophyticum</name>
    <dbReference type="NCBI Taxonomy" id="2109337"/>
    <lineage>
        <taxon>Bacteria</taxon>
        <taxon>Bacillati</taxon>
        <taxon>Actinomycetota</taxon>
        <taxon>Actinomycetes</taxon>
        <taxon>Micrococcales</taxon>
        <taxon>Microbacteriaceae</taxon>
        <taxon>Amnibacterium</taxon>
    </lineage>
</organism>
<evidence type="ECO:0000256" key="2">
    <source>
        <dbReference type="ARBA" id="ARBA00007317"/>
    </source>
</evidence>
<dbReference type="SUPFAM" id="SSF52777">
    <property type="entry name" value="CoA-dependent acyltransferases"/>
    <property type="match status" value="1"/>
</dbReference>
<dbReference type="Pfam" id="PF00364">
    <property type="entry name" value="Biotin_lipoyl"/>
    <property type="match status" value="1"/>
</dbReference>
<dbReference type="PANTHER" id="PTHR43178:SF5">
    <property type="entry name" value="LIPOAMIDE ACYLTRANSFERASE COMPONENT OF BRANCHED-CHAIN ALPHA-KETO ACID DEHYDROGENASE COMPLEX, MITOCHONDRIAL"/>
    <property type="match status" value="1"/>
</dbReference>
<keyword evidence="4 6" id="KW-0450">Lipoyl</keyword>
<proteinExistence type="inferred from homology"/>
<dbReference type="InterPro" id="IPR001078">
    <property type="entry name" value="2-oxoacid_DH_actylTfrase"/>
</dbReference>
<evidence type="ECO:0000313" key="10">
    <source>
        <dbReference type="EMBL" id="MFD1722973.1"/>
    </source>
</evidence>
<feature type="compositionally biased region" description="Low complexity" evidence="7">
    <location>
        <begin position="186"/>
        <end position="212"/>
    </location>
</feature>
<dbReference type="InterPro" id="IPR050743">
    <property type="entry name" value="2-oxoacid_DH_E2_comp"/>
</dbReference>
<dbReference type="Pfam" id="PF02817">
    <property type="entry name" value="E3_binding"/>
    <property type="match status" value="1"/>
</dbReference>
<keyword evidence="5 6" id="KW-0012">Acyltransferase</keyword>
<feature type="domain" description="Lipoyl-binding" evidence="8">
    <location>
        <begin position="2"/>
        <end position="77"/>
    </location>
</feature>
<accession>A0ABW4LHN0</accession>
<dbReference type="InterPro" id="IPR011053">
    <property type="entry name" value="Single_hybrid_motif"/>
</dbReference>
<dbReference type="InterPro" id="IPR014276">
    <property type="entry name" value="2-oxoglutarate_DH_E2"/>
</dbReference>
<comment type="cofactor">
    <cofactor evidence="1 6">
        <name>(R)-lipoate</name>
        <dbReference type="ChEBI" id="CHEBI:83088"/>
    </cofactor>
</comment>
<dbReference type="PROSITE" id="PS00189">
    <property type="entry name" value="LIPOYL"/>
    <property type="match status" value="1"/>
</dbReference>
<dbReference type="SUPFAM" id="SSF51230">
    <property type="entry name" value="Single hybrid motif"/>
    <property type="match status" value="1"/>
</dbReference>
<comment type="similarity">
    <text evidence="2 6">Belongs to the 2-oxoacid dehydrogenase family.</text>
</comment>
<evidence type="ECO:0000256" key="6">
    <source>
        <dbReference type="RuleBase" id="RU003423"/>
    </source>
</evidence>
<dbReference type="RefSeq" id="WP_377936549.1">
    <property type="nucleotide sequence ID" value="NZ_JBHUEA010000035.1"/>
</dbReference>
<dbReference type="Gene3D" id="2.40.50.100">
    <property type="match status" value="1"/>
</dbReference>
<evidence type="ECO:0000259" key="9">
    <source>
        <dbReference type="PROSITE" id="PS51826"/>
    </source>
</evidence>
<evidence type="ECO:0000256" key="7">
    <source>
        <dbReference type="SAM" id="MobiDB-lite"/>
    </source>
</evidence>
<keyword evidence="3 6" id="KW-0808">Transferase</keyword>
<name>A0ABW4LHN0_9MICO</name>
<feature type="region of interest" description="Disordered" evidence="7">
    <location>
        <begin position="71"/>
        <end position="212"/>
    </location>
</feature>
<dbReference type="Pfam" id="PF00198">
    <property type="entry name" value="2-oxoacid_dh"/>
    <property type="match status" value="1"/>
</dbReference>
<evidence type="ECO:0000256" key="3">
    <source>
        <dbReference type="ARBA" id="ARBA00022679"/>
    </source>
</evidence>
<dbReference type="InterPro" id="IPR003016">
    <property type="entry name" value="2-oxoA_DH_lipoyl-BS"/>
</dbReference>
<evidence type="ECO:0000259" key="8">
    <source>
        <dbReference type="PROSITE" id="PS50968"/>
    </source>
</evidence>
<sequence>MSESVTLPALGESVTEGTVTRWLKQVGESVEVDEPLLEVSTDKVDTEIPSPVAGVIEEILVEEDETVEVGAELVRIGDGSGASSGGDAAPEAEPEPEPEPQPQEDVMAEEAGTAPVDSSPEPAPARVQDDEPEEDADAGSSYSEPTPEEEVVPSSEAPVGSDEGKPAQAAPPAPAEPEQPKPEQPKPSSAPAASGSQAPQSSGSGQPAGGAHAAAPYVTPIVRKLANDRGVDLSSVQGSGVGGRIRKEDVLAAAEQASAPAAAAAAPAPKAEPSPLRGTTVKMSRLRKVVAERAVVSMQSTAQLTTVVEADVTAVAKLRARMKDEFLAKTGQKLSFMPFFALAAVEALQQYPIINATVDGDSIVYPDHENVSIAVDTERGLLTPVIRNAGGMSIAELSGQIADLASRTRDNKLKPDELAGGTFTLTNTGSRGALFDTPLVFLPQVAILGTGAVVKKPAVVATADGGESIAIRSTVYLALSYDHRIVDGADAARFLTAVRQRLEAGDFQGSLGI</sequence>
<keyword evidence="11" id="KW-1185">Reference proteome</keyword>
<protein>
    <recommendedName>
        <fullName evidence="6">Dihydrolipoamide acetyltransferase component of pyruvate dehydrogenase complex</fullName>
        <ecNumber evidence="6">2.3.1.-</ecNumber>
    </recommendedName>
</protein>
<dbReference type="InterPro" id="IPR004167">
    <property type="entry name" value="PSBD"/>
</dbReference>
<evidence type="ECO:0000256" key="5">
    <source>
        <dbReference type="ARBA" id="ARBA00023315"/>
    </source>
</evidence>
<dbReference type="NCBIfam" id="TIGR02927">
    <property type="entry name" value="SucB_Actino"/>
    <property type="match status" value="1"/>
</dbReference>
<feature type="region of interest" description="Disordered" evidence="7">
    <location>
        <begin position="259"/>
        <end position="280"/>
    </location>
</feature>
<dbReference type="Proteomes" id="UP001597347">
    <property type="component" value="Unassembled WGS sequence"/>
</dbReference>
<dbReference type="InterPro" id="IPR023213">
    <property type="entry name" value="CAT-like_dom_sf"/>
</dbReference>
<feature type="domain" description="Peripheral subunit-binding (PSBD)" evidence="9">
    <location>
        <begin position="217"/>
        <end position="254"/>
    </location>
</feature>
<dbReference type="PROSITE" id="PS50968">
    <property type="entry name" value="BIOTINYL_LIPOYL"/>
    <property type="match status" value="1"/>
</dbReference>
<evidence type="ECO:0000256" key="4">
    <source>
        <dbReference type="ARBA" id="ARBA00022823"/>
    </source>
</evidence>